<feature type="region of interest" description="Disordered" evidence="1">
    <location>
        <begin position="94"/>
        <end position="129"/>
    </location>
</feature>
<reference evidence="3" key="1">
    <citation type="submission" date="2016-12" db="EMBL/GenBank/DDBJ databases">
        <authorList>
            <person name="Herbold C."/>
        </authorList>
    </citation>
    <scope>NUCLEOTIDE SEQUENCE [LARGE SCALE GENOMIC DNA]</scope>
</reference>
<evidence type="ECO:0000256" key="1">
    <source>
        <dbReference type="SAM" id="MobiDB-lite"/>
    </source>
</evidence>
<accession>A0A2H1EI69</accession>
<evidence type="ECO:0000313" key="2">
    <source>
        <dbReference type="EMBL" id="SHO47257.1"/>
    </source>
</evidence>
<keyword evidence="3" id="KW-1185">Reference proteome</keyword>
<sequence>MPHREQKLMSNKIAVLLLTASVLLVSFAATSVPHASALTPSTWNDNISTASYGNSVICGDHICAPGEHTKWVNAIWQSQKVSYGKVGSLPHGEDVMHDLAGSVAPGTTSHGNEKTSSGNMTTTGSMPNK</sequence>
<organism evidence="2 3">
    <name type="scientific">Nitrosotalea sinensis</name>
    <dbReference type="NCBI Taxonomy" id="1499975"/>
    <lineage>
        <taxon>Archaea</taxon>
        <taxon>Nitrososphaerota</taxon>
        <taxon>Nitrososphaeria</taxon>
        <taxon>Nitrosotaleales</taxon>
        <taxon>Nitrosotaleaceae</taxon>
        <taxon>Nitrosotalea</taxon>
    </lineage>
</organism>
<dbReference type="AlphaFoldDB" id="A0A2H1EI69"/>
<gene>
    <name evidence="2" type="ORF">NSIN_40035</name>
</gene>
<proteinExistence type="predicted"/>
<evidence type="ECO:0000313" key="3">
    <source>
        <dbReference type="Proteomes" id="UP000232412"/>
    </source>
</evidence>
<name>A0A2H1EI69_9ARCH</name>
<dbReference type="Proteomes" id="UP000232412">
    <property type="component" value="Unassembled WGS sequence"/>
</dbReference>
<dbReference type="EMBL" id="FRFC01000005">
    <property type="protein sequence ID" value="SHO47257.1"/>
    <property type="molecule type" value="Genomic_DNA"/>
</dbReference>
<protein>
    <submittedName>
        <fullName evidence="2">Uncharacterized protein</fullName>
    </submittedName>
</protein>
<feature type="compositionally biased region" description="Low complexity" evidence="1">
    <location>
        <begin position="115"/>
        <end position="129"/>
    </location>
</feature>